<evidence type="ECO:0000259" key="11">
    <source>
        <dbReference type="Pfam" id="PF18203"/>
    </source>
</evidence>
<dbReference type="GO" id="GO:0008270">
    <property type="term" value="F:zinc ion binding"/>
    <property type="evidence" value="ECO:0007669"/>
    <property type="project" value="InterPro"/>
</dbReference>
<evidence type="ECO:0000256" key="7">
    <source>
        <dbReference type="ARBA" id="ARBA00022801"/>
    </source>
</evidence>
<dbReference type="InterPro" id="IPR026442">
    <property type="entry name" value="IPTL_CTERM"/>
</dbReference>
<evidence type="ECO:0000256" key="4">
    <source>
        <dbReference type="ARBA" id="ARBA00022525"/>
    </source>
</evidence>
<comment type="subcellular location">
    <subcellularLocation>
        <location evidence="2">Secreted</location>
    </subcellularLocation>
</comment>
<dbReference type="Pfam" id="PF02128">
    <property type="entry name" value="Peptidase_M36"/>
    <property type="match status" value="1"/>
</dbReference>
<dbReference type="Gene3D" id="3.10.170.10">
    <property type="match status" value="1"/>
</dbReference>
<dbReference type="InterPro" id="IPR001842">
    <property type="entry name" value="Peptidase_M36"/>
</dbReference>
<comment type="cofactor">
    <cofactor evidence="1">
        <name>Zn(2+)</name>
        <dbReference type="ChEBI" id="CHEBI:29105"/>
    </cofactor>
</comment>
<dbReference type="GO" id="GO:0004222">
    <property type="term" value="F:metalloendopeptidase activity"/>
    <property type="evidence" value="ECO:0007669"/>
    <property type="project" value="InterPro"/>
</dbReference>
<dbReference type="Gene3D" id="1.10.390.10">
    <property type="entry name" value="Neutral Protease Domain 2"/>
    <property type="match status" value="1"/>
</dbReference>
<evidence type="ECO:0000256" key="10">
    <source>
        <dbReference type="ARBA" id="ARBA00023145"/>
    </source>
</evidence>
<evidence type="ECO:0000256" key="9">
    <source>
        <dbReference type="ARBA" id="ARBA00023049"/>
    </source>
</evidence>
<dbReference type="PANTHER" id="PTHR33478">
    <property type="entry name" value="EXTRACELLULAR METALLOPROTEINASE MEP"/>
    <property type="match status" value="1"/>
</dbReference>
<dbReference type="InterPro" id="IPR050371">
    <property type="entry name" value="Fungal_virulence_M36"/>
</dbReference>
<keyword evidence="7" id="KW-0378">Hydrolase</keyword>
<dbReference type="NCBIfam" id="TIGR04174">
    <property type="entry name" value="IPTL_CTERM"/>
    <property type="match status" value="1"/>
</dbReference>
<evidence type="ECO:0000256" key="6">
    <source>
        <dbReference type="ARBA" id="ARBA00022723"/>
    </source>
</evidence>
<dbReference type="GO" id="GO:0005615">
    <property type="term" value="C:extracellular space"/>
    <property type="evidence" value="ECO:0007669"/>
    <property type="project" value="InterPro"/>
</dbReference>
<evidence type="ECO:0000256" key="8">
    <source>
        <dbReference type="ARBA" id="ARBA00022833"/>
    </source>
</evidence>
<reference evidence="12" key="1">
    <citation type="submission" date="2019-08" db="EMBL/GenBank/DDBJ databases">
        <authorList>
            <person name="Kucharzyk K."/>
            <person name="Murdoch R.W."/>
            <person name="Higgins S."/>
            <person name="Loffler F."/>
        </authorList>
    </citation>
    <scope>NUCLEOTIDE SEQUENCE</scope>
</reference>
<dbReference type="InterPro" id="IPR027268">
    <property type="entry name" value="Peptidase_M4/M1_CTD_sf"/>
</dbReference>
<dbReference type="EMBL" id="VSSQ01001601">
    <property type="protein sequence ID" value="MPM09706.1"/>
    <property type="molecule type" value="Genomic_DNA"/>
</dbReference>
<comment type="similarity">
    <text evidence="3">Belongs to the peptidase M36 family.</text>
</comment>
<accession>A0A644X0N0</accession>
<dbReference type="PANTHER" id="PTHR33478:SF1">
    <property type="entry name" value="EXTRACELLULAR METALLOPROTEINASE MEP"/>
    <property type="match status" value="1"/>
</dbReference>
<keyword evidence="8" id="KW-0862">Zinc</keyword>
<dbReference type="GO" id="GO:0006508">
    <property type="term" value="P:proteolysis"/>
    <property type="evidence" value="ECO:0007669"/>
    <property type="project" value="UniProtKB-KW"/>
</dbReference>
<sequence length="1258" mass="134400">MRKTWRGWQPIAVAGCLCVAHGVSARELANVDALMDAPLASQDKRAAVTPESVRLIRRDARLGLPTFVSLDPQKQTTGSRIQLKQGQDAVGAARAEFSAVADLYGMTAQEVGAAVVQSRQPLPGGAKLVRFSNQRDGIDVFREQATVLLNAQSQALNIGGFLGSTRLAKTTKSASAVTLSGADAAAIALRDFDFPADVTVQLRDVDTPDASTPGGYRRLTLADGVKGARGGVLESAIRYRPVWFRMPEGLVHGYYLELRVREGSEHNAYSYVISSDDGRMLFRNSLTAHEGATPYTYGVWANPQTGAPYPGPQGLDGHPYPDTPPNGFALQLAPPSLLTLASAPFSMNDPWVDESVNTQLRFTYGNNVRAWADVVSPQGYDSAQLANFTRCRDGAQAVEADLYACTSSTAFSYGYDFSAGAKKNVAQASSSITNLFYVVNWLHDWFYDAGFDEASGNAQAVNYGRGGAENDPISARALNYLGFNNASMVTPSDGEQPVLRAHVYNSGSVTRSAALDNTIVVHEWAHYMTNRLIGNANGLSTKQAKALGEGWSDFIAQLVTVTEKDREKPGNDQYQGAYAHAAYASASQFHPAVDERNATYFGSRRYPFSTDLRKNPLTLRHMQDGEPLPADVPVNQSLVDAQRSQGFGNSQVHNSGEVWSNMLWECYASMLNTRPFAEAQQRMKNYLVAGLKLTPINPSLIDARDALLSVVAANDSQDYASCLAGFAKRGAGLGAVAPVSSSEDNRGVAESFNAGPLLAIEGLTLSLSDTQARRCDADEVLDNGETGVLIVNLVNRGNTHISAAQLSLSADSEFLSFPGGNVQPVAEDIAPGRATAVRVPVYLTGMATYGKAHIAVTAHIPDPQVAQQQVASSSLSTQLWLNADIQPQNATADYANVWPGGLTLTGRTWSIAGAADEHWYQSSVLKERGVSAIYTPELTASNTQDLVLTFDHQYDFGLDQTNGGQLVVAVDGKADVAVDVSYRDKIWWQRSGLVNTNPLRDQRAWVGRADGWQRDVVVNLGREYAGRKLRLGWRLGTSENGNPTDEQNWRIDNIRLAGIVNKPFASIEANAKTCTTLLPVSGAPQAATDGQTLAEPLRVQLADVSGRPIAREGVPVVFLTQAGQADIESAARVAAGEPVTVATDANGIAQLPVLMASMAGMAVGDQVLRVSPALDGGQPLIVPMQALAAAMADEAGASALGETATQLAAEVAGGLQQLPTAKVIGPTAIPTLSEWGLWMLCVLIGGIGVCRSRQRSRG</sequence>
<dbReference type="SUPFAM" id="SSF55486">
    <property type="entry name" value="Metalloproteases ('zincins'), catalytic domain"/>
    <property type="match status" value="1"/>
</dbReference>
<evidence type="ECO:0000256" key="2">
    <source>
        <dbReference type="ARBA" id="ARBA00004613"/>
    </source>
</evidence>
<feature type="domain" description="IPTL-CTERM protein sorting" evidence="11">
    <location>
        <begin position="1227"/>
        <end position="1253"/>
    </location>
</feature>
<evidence type="ECO:0000313" key="12">
    <source>
        <dbReference type="EMBL" id="MPM09706.1"/>
    </source>
</evidence>
<name>A0A644X0N0_9ZZZZ</name>
<keyword evidence="4" id="KW-0964">Secreted</keyword>
<evidence type="ECO:0000256" key="3">
    <source>
        <dbReference type="ARBA" id="ARBA00006006"/>
    </source>
</evidence>
<proteinExistence type="inferred from homology"/>
<gene>
    <name evidence="12" type="ORF">SDC9_56028</name>
</gene>
<keyword evidence="5" id="KW-0645">Protease</keyword>
<evidence type="ECO:0000256" key="5">
    <source>
        <dbReference type="ARBA" id="ARBA00022670"/>
    </source>
</evidence>
<dbReference type="AlphaFoldDB" id="A0A644X0N0"/>
<dbReference type="Pfam" id="PF18203">
    <property type="entry name" value="IPTL-CTERM"/>
    <property type="match status" value="1"/>
</dbReference>
<comment type="caution">
    <text evidence="12">The sequence shown here is derived from an EMBL/GenBank/DDBJ whole genome shotgun (WGS) entry which is preliminary data.</text>
</comment>
<protein>
    <recommendedName>
        <fullName evidence="11">IPTL-CTERM protein sorting domain-containing protein</fullName>
    </recommendedName>
</protein>
<keyword evidence="6" id="KW-0479">Metal-binding</keyword>
<keyword evidence="9" id="KW-0482">Metalloprotease</keyword>
<evidence type="ECO:0000256" key="1">
    <source>
        <dbReference type="ARBA" id="ARBA00001947"/>
    </source>
</evidence>
<keyword evidence="10" id="KW-0865">Zymogen</keyword>
<organism evidence="12">
    <name type="scientific">bioreactor metagenome</name>
    <dbReference type="NCBI Taxonomy" id="1076179"/>
    <lineage>
        <taxon>unclassified sequences</taxon>
        <taxon>metagenomes</taxon>
        <taxon>ecological metagenomes</taxon>
    </lineage>
</organism>